<evidence type="ECO:0000313" key="1">
    <source>
        <dbReference type="EMBL" id="KAK6923524.1"/>
    </source>
</evidence>
<dbReference type="AlphaFoldDB" id="A0AAN8V293"/>
<dbReference type="GO" id="GO:0005846">
    <property type="term" value="C:nuclear cap binding complex"/>
    <property type="evidence" value="ECO:0007669"/>
    <property type="project" value="InterPro"/>
</dbReference>
<dbReference type="Gene3D" id="1.25.40.180">
    <property type="match status" value="1"/>
</dbReference>
<dbReference type="GO" id="GO:0003729">
    <property type="term" value="F:mRNA binding"/>
    <property type="evidence" value="ECO:0007669"/>
    <property type="project" value="TreeGrafter"/>
</dbReference>
<reference evidence="1 2" key="1">
    <citation type="submission" date="2023-12" db="EMBL/GenBank/DDBJ databases">
        <title>A high-quality genome assembly for Dillenia turbinata (Dilleniales).</title>
        <authorList>
            <person name="Chanderbali A."/>
        </authorList>
    </citation>
    <scope>NUCLEOTIDE SEQUENCE [LARGE SCALE GENOMIC DNA]</scope>
    <source>
        <strain evidence="1">LSX21</strain>
        <tissue evidence="1">Leaf</tissue>
    </source>
</reference>
<dbReference type="InterPro" id="IPR027159">
    <property type="entry name" value="CBP80"/>
</dbReference>
<gene>
    <name evidence="1" type="ORF">RJ641_011828</name>
</gene>
<accession>A0AAN8V293</accession>
<dbReference type="PANTHER" id="PTHR12412">
    <property type="entry name" value="CAP BINDING PROTEIN"/>
    <property type="match status" value="1"/>
</dbReference>
<dbReference type="GO" id="GO:0005634">
    <property type="term" value="C:nucleus"/>
    <property type="evidence" value="ECO:0007669"/>
    <property type="project" value="TreeGrafter"/>
</dbReference>
<dbReference type="GO" id="GO:0000184">
    <property type="term" value="P:nuclear-transcribed mRNA catabolic process, nonsense-mediated decay"/>
    <property type="evidence" value="ECO:0007669"/>
    <property type="project" value="TreeGrafter"/>
</dbReference>
<keyword evidence="2" id="KW-1185">Reference proteome</keyword>
<evidence type="ECO:0000313" key="2">
    <source>
        <dbReference type="Proteomes" id="UP001370490"/>
    </source>
</evidence>
<sequence length="178" mass="20271">MKRLKSRAERTKEEAVSVKDSLEANEALLSRALGENEVLFLTLYKCFSNVLLERLPEASKDGKLRGIQSVQTDAMAVDREDSAAMDVDNEIDPRKGMANNGYENVEKVQWCLSTLGYLKAITRQYASAIWPHVENLDSEILTENVHPLFRKAVYSGLRRPYNVLQSSLIMLAQQYFHF</sequence>
<comment type="caution">
    <text evidence="1">The sequence shown here is derived from an EMBL/GenBank/DDBJ whole genome shotgun (WGS) entry which is preliminary data.</text>
</comment>
<dbReference type="EMBL" id="JBAMMX010000018">
    <property type="protein sequence ID" value="KAK6923524.1"/>
    <property type="molecule type" value="Genomic_DNA"/>
</dbReference>
<dbReference type="InterPro" id="IPR016024">
    <property type="entry name" value="ARM-type_fold"/>
</dbReference>
<dbReference type="PANTHER" id="PTHR12412:SF2">
    <property type="entry name" value="NUCLEAR CAP-BINDING PROTEIN SUBUNIT 1"/>
    <property type="match status" value="1"/>
</dbReference>
<dbReference type="Proteomes" id="UP001370490">
    <property type="component" value="Unassembled WGS sequence"/>
</dbReference>
<name>A0AAN8V293_9MAGN</name>
<dbReference type="GO" id="GO:0006406">
    <property type="term" value="P:mRNA export from nucleus"/>
    <property type="evidence" value="ECO:0007669"/>
    <property type="project" value="InterPro"/>
</dbReference>
<proteinExistence type="predicted"/>
<organism evidence="1 2">
    <name type="scientific">Dillenia turbinata</name>
    <dbReference type="NCBI Taxonomy" id="194707"/>
    <lineage>
        <taxon>Eukaryota</taxon>
        <taxon>Viridiplantae</taxon>
        <taxon>Streptophyta</taxon>
        <taxon>Embryophyta</taxon>
        <taxon>Tracheophyta</taxon>
        <taxon>Spermatophyta</taxon>
        <taxon>Magnoliopsida</taxon>
        <taxon>eudicotyledons</taxon>
        <taxon>Gunneridae</taxon>
        <taxon>Pentapetalae</taxon>
        <taxon>Dilleniales</taxon>
        <taxon>Dilleniaceae</taxon>
        <taxon>Dillenia</taxon>
    </lineage>
</organism>
<dbReference type="GO" id="GO:0000339">
    <property type="term" value="F:RNA cap binding"/>
    <property type="evidence" value="ECO:0007669"/>
    <property type="project" value="InterPro"/>
</dbReference>
<protein>
    <submittedName>
        <fullName evidence="1">Uncharacterized protein</fullName>
    </submittedName>
</protein>
<dbReference type="SUPFAM" id="SSF48371">
    <property type="entry name" value="ARM repeat"/>
    <property type="match status" value="1"/>
</dbReference>